<accession>A0A2A9MFU3</accession>
<dbReference type="Gene3D" id="4.10.470.20">
    <property type="match status" value="2"/>
</dbReference>
<feature type="signal peptide" evidence="10">
    <location>
        <begin position="1"/>
        <end position="23"/>
    </location>
</feature>
<feature type="chain" id="PRO_5012947769" evidence="10">
    <location>
        <begin position="24"/>
        <end position="527"/>
    </location>
</feature>
<keyword evidence="13" id="KW-1185">Reference proteome</keyword>
<keyword evidence="4" id="KW-1133">Transmembrane helix</keyword>
<evidence type="ECO:0000256" key="3">
    <source>
        <dbReference type="ARBA" id="ARBA00022737"/>
    </source>
</evidence>
<evidence type="ECO:0000256" key="1">
    <source>
        <dbReference type="ARBA" id="ARBA00022679"/>
    </source>
</evidence>
<feature type="compositionally biased region" description="Low complexity" evidence="9">
    <location>
        <begin position="127"/>
        <end position="141"/>
    </location>
</feature>
<dbReference type="GeneID" id="40311805"/>
<dbReference type="GO" id="GO:0005794">
    <property type="term" value="C:Golgi apparatus"/>
    <property type="evidence" value="ECO:0007669"/>
    <property type="project" value="TreeGrafter"/>
</dbReference>
<proteinExistence type="predicted"/>
<organism evidence="12 13">
    <name type="scientific">Besnoitia besnoiti</name>
    <name type="common">Apicomplexan protozoan</name>
    <dbReference type="NCBI Taxonomy" id="94643"/>
    <lineage>
        <taxon>Eukaryota</taxon>
        <taxon>Sar</taxon>
        <taxon>Alveolata</taxon>
        <taxon>Apicomplexa</taxon>
        <taxon>Conoidasida</taxon>
        <taxon>Coccidia</taxon>
        <taxon>Eucoccidiorida</taxon>
        <taxon>Eimeriorina</taxon>
        <taxon>Sarcocystidae</taxon>
        <taxon>Besnoitia</taxon>
    </lineage>
</organism>
<name>A0A2A9MFU3_BESBE</name>
<evidence type="ECO:0000313" key="13">
    <source>
        <dbReference type="Proteomes" id="UP000224006"/>
    </source>
</evidence>
<keyword evidence="2" id="KW-0812">Transmembrane</keyword>
<dbReference type="STRING" id="94643.A0A2A9MFU3"/>
<keyword evidence="6" id="KW-1015">Disulfide bond</keyword>
<feature type="compositionally biased region" description="Polar residues" evidence="9">
    <location>
        <begin position="504"/>
        <end position="515"/>
    </location>
</feature>
<keyword evidence="7" id="KW-0325">Glycoprotein</keyword>
<dbReference type="KEGG" id="bbes:BESB_068790"/>
<keyword evidence="3" id="KW-0677">Repeat</keyword>
<evidence type="ECO:0000259" key="11">
    <source>
        <dbReference type="PROSITE" id="PS50258"/>
    </source>
</evidence>
<dbReference type="InterPro" id="IPR035993">
    <property type="entry name" value="Notch-like_dom_sf"/>
</dbReference>
<dbReference type="PRINTS" id="PR01452">
    <property type="entry name" value="LNOTCHREPEAT"/>
</dbReference>
<feature type="region of interest" description="Disordered" evidence="9">
    <location>
        <begin position="78"/>
        <end position="143"/>
    </location>
</feature>
<protein>
    <submittedName>
        <fullName evidence="12">Notch (Dsl) domain-containing protein</fullName>
    </submittedName>
</protein>
<evidence type="ECO:0000256" key="4">
    <source>
        <dbReference type="ARBA" id="ARBA00022989"/>
    </source>
</evidence>
<dbReference type="VEuPathDB" id="ToxoDB:BESB_068790"/>
<keyword evidence="5" id="KW-0472">Membrane</keyword>
<evidence type="ECO:0000256" key="5">
    <source>
        <dbReference type="ARBA" id="ARBA00023136"/>
    </source>
</evidence>
<dbReference type="Pfam" id="PF00066">
    <property type="entry name" value="Notch"/>
    <property type="match status" value="6"/>
</dbReference>
<evidence type="ECO:0000256" key="7">
    <source>
        <dbReference type="ARBA" id="ARBA00023180"/>
    </source>
</evidence>
<feature type="compositionally biased region" description="Basic and acidic residues" evidence="9">
    <location>
        <begin position="94"/>
        <end position="103"/>
    </location>
</feature>
<dbReference type="SUPFAM" id="SSF90193">
    <property type="entry name" value="Notch domain"/>
    <property type="match status" value="3"/>
</dbReference>
<comment type="caution">
    <text evidence="12">The sequence shown here is derived from an EMBL/GenBank/DDBJ whole genome shotgun (WGS) entry which is preliminary data.</text>
</comment>
<dbReference type="OrthoDB" id="329407at2759"/>
<feature type="domain" description="LNR" evidence="11">
    <location>
        <begin position="186"/>
        <end position="227"/>
    </location>
</feature>
<dbReference type="AlphaFoldDB" id="A0A2A9MFU3"/>
<feature type="compositionally biased region" description="Basic and acidic residues" evidence="9">
    <location>
        <begin position="458"/>
        <end position="478"/>
    </location>
</feature>
<dbReference type="RefSeq" id="XP_029218855.1">
    <property type="nucleotide sequence ID" value="XM_029365272.1"/>
</dbReference>
<reference evidence="12 13" key="1">
    <citation type="submission" date="2017-09" db="EMBL/GenBank/DDBJ databases">
        <title>Genome sequencing of Besnoitia besnoiti strain Bb-Ger1.</title>
        <authorList>
            <person name="Schares G."/>
            <person name="Venepally P."/>
            <person name="Lorenzi H.A."/>
        </authorList>
    </citation>
    <scope>NUCLEOTIDE SEQUENCE [LARGE SCALE GENOMIC DNA]</scope>
    <source>
        <strain evidence="12 13">Bb-Ger1</strain>
    </source>
</reference>
<evidence type="ECO:0000256" key="9">
    <source>
        <dbReference type="SAM" id="MobiDB-lite"/>
    </source>
</evidence>
<dbReference type="EMBL" id="NWUJ01000006">
    <property type="protein sequence ID" value="PFH34846.1"/>
    <property type="molecule type" value="Genomic_DNA"/>
</dbReference>
<evidence type="ECO:0000256" key="10">
    <source>
        <dbReference type="SAM" id="SignalP"/>
    </source>
</evidence>
<dbReference type="PANTHER" id="PTHR24045:SF0">
    <property type="entry name" value="N-ACETYLGLUCOSAMINE-1-PHOSPHOTRANSFERASE SUBUNITS ALPHA_BETA"/>
    <property type="match status" value="1"/>
</dbReference>
<dbReference type="InterPro" id="IPR047141">
    <property type="entry name" value="Stealth"/>
</dbReference>
<dbReference type="GO" id="GO:0016740">
    <property type="term" value="F:transferase activity"/>
    <property type="evidence" value="ECO:0007669"/>
    <property type="project" value="UniProtKB-KW"/>
</dbReference>
<comment type="subcellular location">
    <subcellularLocation>
        <location evidence="8">Endomembrane system</location>
        <topology evidence="8">Single-pass type I membrane protein</topology>
    </subcellularLocation>
</comment>
<feature type="region of interest" description="Disordered" evidence="9">
    <location>
        <begin position="454"/>
        <end position="527"/>
    </location>
</feature>
<keyword evidence="10" id="KW-0732">Signal</keyword>
<gene>
    <name evidence="12" type="ORF">BESB_068790</name>
</gene>
<evidence type="ECO:0000256" key="6">
    <source>
        <dbReference type="ARBA" id="ARBA00023157"/>
    </source>
</evidence>
<dbReference type="PROSITE" id="PS50258">
    <property type="entry name" value="LNR"/>
    <property type="match status" value="1"/>
</dbReference>
<evidence type="ECO:0000313" key="12">
    <source>
        <dbReference type="EMBL" id="PFH34846.1"/>
    </source>
</evidence>
<evidence type="ECO:0000256" key="8">
    <source>
        <dbReference type="ARBA" id="ARBA00046288"/>
    </source>
</evidence>
<dbReference type="Proteomes" id="UP000224006">
    <property type="component" value="Chromosome VI"/>
</dbReference>
<dbReference type="SMART" id="SM00004">
    <property type="entry name" value="NL"/>
    <property type="match status" value="6"/>
</dbReference>
<evidence type="ECO:0000256" key="2">
    <source>
        <dbReference type="ARBA" id="ARBA00022692"/>
    </source>
</evidence>
<keyword evidence="1" id="KW-0808">Transferase</keyword>
<dbReference type="PANTHER" id="PTHR24045">
    <property type="match status" value="1"/>
</dbReference>
<sequence length="527" mass="55916">MLVNVVRLTFVVLLICGHAHVQAAVDTTLYGTIRSGGPTATTKPTAATGSDSASLTALAAQAAAEGAANDTVGVLGESTAASPFTSPAASSPVEEQKAADTKAESGLSSAPLSSKGDASGVSTQEEGGAAPAGPPSSRSSGVLENDVSQWHTARKGEELVYQSDRHGTPLHAEPPHDHLREHYPQCPADCLEDWIADGWCDSECNIAECGYDGPDCQGWCGGECRPGWPGDGQCDLECYKEECDWDGGDCPAWSGRNLPSIHTLQRKIEEGVAQGDDAESVISSLLKADLGLADCECARGKLGNGVCNPECNTYECQFDGFDCRQMCSLECPHVWLGDGKCDKECDIPECYHDKGDCETCGENCRTWMIGNGMCDPACNTRECFFDNGDCNGITAVIAVDYDAKPYVYQFCAREFIGDGNCDENCYNEESEWDGGDCRGTPLAKRLAAEGVGPQFASTKKDTGKKVDVEQKSSADKTKTANPSVEQDKLTEEGSLANVDEHAKQTTTAGDSVSQEVEQRLLKASASN</sequence>
<feature type="compositionally biased region" description="Low complexity" evidence="9">
    <location>
        <begin position="78"/>
        <end position="92"/>
    </location>
</feature>
<dbReference type="Gene3D" id="3.30.300.320">
    <property type="match status" value="2"/>
</dbReference>
<dbReference type="InterPro" id="IPR000800">
    <property type="entry name" value="Notch_dom"/>
</dbReference>